<dbReference type="Proteomes" id="UP001422759">
    <property type="component" value="Unassembled WGS sequence"/>
</dbReference>
<dbReference type="EMBL" id="BAAANT010000012">
    <property type="protein sequence ID" value="GAA2142077.1"/>
    <property type="molecule type" value="Genomic_DNA"/>
</dbReference>
<dbReference type="InterPro" id="IPR000086">
    <property type="entry name" value="NUDIX_hydrolase_dom"/>
</dbReference>
<dbReference type="SUPFAM" id="SSF55811">
    <property type="entry name" value="Nudix"/>
    <property type="match status" value="1"/>
</dbReference>
<sequence length="163" mass="17673">MTKEQTHFESPPRRRVAGQAVLIHPDDERVLLLDRADHPRHRLPGGHAAPDEPAHRTVRRLVRAQLGVTLPFTGADLAAVDYSPANRSTGGHEGYTFVFALRLTTARAATARPGPGLLGFDWTAPEHLSTVCDDHHVRRISEALAWYAVQGSAALLVNGALAA</sequence>
<protein>
    <recommendedName>
        <fullName evidence="1">Nudix hydrolase domain-containing protein</fullName>
    </recommendedName>
</protein>
<gene>
    <name evidence="2" type="ORF">GCM10009760_26870</name>
</gene>
<organism evidence="2 3">
    <name type="scientific">Kitasatospora kazusensis</name>
    <dbReference type="NCBI Taxonomy" id="407974"/>
    <lineage>
        <taxon>Bacteria</taxon>
        <taxon>Bacillati</taxon>
        <taxon>Actinomycetota</taxon>
        <taxon>Actinomycetes</taxon>
        <taxon>Kitasatosporales</taxon>
        <taxon>Streptomycetaceae</taxon>
        <taxon>Kitasatospora</taxon>
    </lineage>
</organism>
<reference evidence="3" key="1">
    <citation type="journal article" date="2019" name="Int. J. Syst. Evol. Microbiol.">
        <title>The Global Catalogue of Microorganisms (GCM) 10K type strain sequencing project: providing services to taxonomists for standard genome sequencing and annotation.</title>
        <authorList>
            <consortium name="The Broad Institute Genomics Platform"/>
            <consortium name="The Broad Institute Genome Sequencing Center for Infectious Disease"/>
            <person name="Wu L."/>
            <person name="Ma J."/>
        </authorList>
    </citation>
    <scope>NUCLEOTIDE SEQUENCE [LARGE SCALE GENOMIC DNA]</scope>
    <source>
        <strain evidence="3">JCM 14560</strain>
    </source>
</reference>
<keyword evidence="3" id="KW-1185">Reference proteome</keyword>
<dbReference type="Pfam" id="PF00293">
    <property type="entry name" value="NUDIX"/>
    <property type="match status" value="1"/>
</dbReference>
<dbReference type="RefSeq" id="WP_344464379.1">
    <property type="nucleotide sequence ID" value="NZ_BAAANT010000012.1"/>
</dbReference>
<dbReference type="PROSITE" id="PS51462">
    <property type="entry name" value="NUDIX"/>
    <property type="match status" value="1"/>
</dbReference>
<proteinExistence type="predicted"/>
<evidence type="ECO:0000313" key="2">
    <source>
        <dbReference type="EMBL" id="GAA2142077.1"/>
    </source>
</evidence>
<accession>A0ABP5L5J9</accession>
<comment type="caution">
    <text evidence="2">The sequence shown here is derived from an EMBL/GenBank/DDBJ whole genome shotgun (WGS) entry which is preliminary data.</text>
</comment>
<evidence type="ECO:0000259" key="1">
    <source>
        <dbReference type="PROSITE" id="PS51462"/>
    </source>
</evidence>
<dbReference type="InterPro" id="IPR015797">
    <property type="entry name" value="NUDIX_hydrolase-like_dom_sf"/>
</dbReference>
<dbReference type="Gene3D" id="3.90.79.10">
    <property type="entry name" value="Nucleoside Triphosphate Pyrophosphohydrolase"/>
    <property type="match status" value="1"/>
</dbReference>
<evidence type="ECO:0000313" key="3">
    <source>
        <dbReference type="Proteomes" id="UP001422759"/>
    </source>
</evidence>
<feature type="domain" description="Nudix hydrolase" evidence="1">
    <location>
        <begin position="12"/>
        <end position="145"/>
    </location>
</feature>
<name>A0ABP5L5J9_9ACTN</name>